<feature type="domain" description="WCX" evidence="3">
    <location>
        <begin position="224"/>
        <end position="303"/>
    </location>
</feature>
<dbReference type="EMBL" id="BMHO01000001">
    <property type="protein sequence ID" value="GGD32108.1"/>
    <property type="molecule type" value="Genomic_DNA"/>
</dbReference>
<feature type="domain" description="Helix-turn-helix type 11" evidence="1">
    <location>
        <begin position="2"/>
        <end position="41"/>
    </location>
</feature>
<dbReference type="InterPro" id="IPR036388">
    <property type="entry name" value="WH-like_DNA-bd_sf"/>
</dbReference>
<evidence type="ECO:0000259" key="2">
    <source>
        <dbReference type="Pfam" id="PF13280"/>
    </source>
</evidence>
<name>A0A917DF80_9MICO</name>
<evidence type="ECO:0000259" key="3">
    <source>
        <dbReference type="Pfam" id="PF25583"/>
    </source>
</evidence>
<dbReference type="InterPro" id="IPR057727">
    <property type="entry name" value="WCX_dom"/>
</dbReference>
<protein>
    <submittedName>
        <fullName evidence="4">Transcriptional regulator</fullName>
    </submittedName>
</protein>
<dbReference type="InterPro" id="IPR026881">
    <property type="entry name" value="WYL_dom"/>
</dbReference>
<dbReference type="InterPro" id="IPR051534">
    <property type="entry name" value="CBASS_pafABC_assoc_protein"/>
</dbReference>
<dbReference type="Gene3D" id="1.10.10.10">
    <property type="entry name" value="Winged helix-like DNA-binding domain superfamily/Winged helix DNA-binding domain"/>
    <property type="match status" value="1"/>
</dbReference>
<proteinExistence type="predicted"/>
<evidence type="ECO:0000313" key="4">
    <source>
        <dbReference type="EMBL" id="GGD32108.1"/>
    </source>
</evidence>
<evidence type="ECO:0000259" key="1">
    <source>
        <dbReference type="Pfam" id="PF08279"/>
    </source>
</evidence>
<reference evidence="4" key="1">
    <citation type="journal article" date="2014" name="Int. J. Syst. Evol. Microbiol.">
        <title>Complete genome sequence of Corynebacterium casei LMG S-19264T (=DSM 44701T), isolated from a smear-ripened cheese.</title>
        <authorList>
            <consortium name="US DOE Joint Genome Institute (JGI-PGF)"/>
            <person name="Walter F."/>
            <person name="Albersmeier A."/>
            <person name="Kalinowski J."/>
            <person name="Ruckert C."/>
        </authorList>
    </citation>
    <scope>NUCLEOTIDE SEQUENCE</scope>
    <source>
        <strain evidence="4">CGMCC 1.15152</strain>
    </source>
</reference>
<evidence type="ECO:0000313" key="5">
    <source>
        <dbReference type="Proteomes" id="UP000633205"/>
    </source>
</evidence>
<accession>A0A917DF80</accession>
<dbReference type="Pfam" id="PF25583">
    <property type="entry name" value="WCX"/>
    <property type="match status" value="1"/>
</dbReference>
<dbReference type="InterPro" id="IPR013196">
    <property type="entry name" value="HTH_11"/>
</dbReference>
<dbReference type="PANTHER" id="PTHR34580:SF1">
    <property type="entry name" value="PROTEIN PAFC"/>
    <property type="match status" value="1"/>
</dbReference>
<dbReference type="Pfam" id="PF08279">
    <property type="entry name" value="HTH_11"/>
    <property type="match status" value="1"/>
</dbReference>
<dbReference type="PROSITE" id="PS52050">
    <property type="entry name" value="WYL"/>
    <property type="match status" value="1"/>
</dbReference>
<dbReference type="AlphaFoldDB" id="A0A917DF80"/>
<organism evidence="4 5">
    <name type="scientific">Microbacterium faecale</name>
    <dbReference type="NCBI Taxonomy" id="1804630"/>
    <lineage>
        <taxon>Bacteria</taxon>
        <taxon>Bacillati</taxon>
        <taxon>Actinomycetota</taxon>
        <taxon>Actinomycetes</taxon>
        <taxon>Micrococcales</taxon>
        <taxon>Microbacteriaceae</taxon>
        <taxon>Microbacterium</taxon>
    </lineage>
</organism>
<reference evidence="4" key="2">
    <citation type="submission" date="2020-09" db="EMBL/GenBank/DDBJ databases">
        <authorList>
            <person name="Sun Q."/>
            <person name="Zhou Y."/>
        </authorList>
    </citation>
    <scope>NUCLEOTIDE SEQUENCE</scope>
    <source>
        <strain evidence="4">CGMCC 1.15152</strain>
    </source>
</reference>
<comment type="caution">
    <text evidence="4">The sequence shown here is derived from an EMBL/GenBank/DDBJ whole genome shotgun (WGS) entry which is preliminary data.</text>
</comment>
<gene>
    <name evidence="4" type="ORF">GCM10010915_10650</name>
</gene>
<keyword evidence="5" id="KW-1185">Reference proteome</keyword>
<dbReference type="Proteomes" id="UP000633205">
    <property type="component" value="Unassembled WGS sequence"/>
</dbReference>
<dbReference type="Pfam" id="PF13280">
    <property type="entry name" value="WYL"/>
    <property type="match status" value="1"/>
</dbReference>
<dbReference type="PANTHER" id="PTHR34580">
    <property type="match status" value="1"/>
</dbReference>
<dbReference type="SUPFAM" id="SSF46785">
    <property type="entry name" value="Winged helix' DNA-binding domain"/>
    <property type="match status" value="1"/>
</dbReference>
<dbReference type="InterPro" id="IPR036390">
    <property type="entry name" value="WH_DNA-bd_sf"/>
</dbReference>
<sequence>MITAAELATELEVSVPTARRDLEALAMSGVPIYPTRGRGGGWRLIGGARTDLTGLTEVEVTSLLIGLTQSRATDPERAAAVRKLVRAMPEPFRAGAERVAAATVRDAPWGATGDDTDPPAVAELQRAIARERRIRIAYAGSRGDVDVELVPLIVGSRGARWYLLAAPAATDEGVADRDRLRTYRVDRIRGLETLAERGVAPADFEPTAEWDRMVARVESLRGSVRARLRVEPWAVKALLDRFGAQARLQAPGPESGSDPRSTVEVSAHRADALAEQIAAWATVAEVIEPPEVRDALRALGQRIVDTYAPAES</sequence>
<feature type="domain" description="WYL" evidence="2">
    <location>
        <begin position="120"/>
        <end position="192"/>
    </location>
</feature>